<dbReference type="Pfam" id="PF01841">
    <property type="entry name" value="Transglut_core"/>
    <property type="match status" value="1"/>
</dbReference>
<gene>
    <name evidence="3" type="ORF">Enr10x_55650</name>
</gene>
<reference evidence="3 4" key="1">
    <citation type="submission" date="2019-03" db="EMBL/GenBank/DDBJ databases">
        <title>Deep-cultivation of Planctomycetes and their phenomic and genomic characterization uncovers novel biology.</title>
        <authorList>
            <person name="Wiegand S."/>
            <person name="Jogler M."/>
            <person name="Boedeker C."/>
            <person name="Pinto D."/>
            <person name="Vollmers J."/>
            <person name="Rivas-Marin E."/>
            <person name="Kohn T."/>
            <person name="Peeters S.H."/>
            <person name="Heuer A."/>
            <person name="Rast P."/>
            <person name="Oberbeckmann S."/>
            <person name="Bunk B."/>
            <person name="Jeske O."/>
            <person name="Meyerdierks A."/>
            <person name="Storesund J.E."/>
            <person name="Kallscheuer N."/>
            <person name="Luecker S."/>
            <person name="Lage O.M."/>
            <person name="Pohl T."/>
            <person name="Merkel B.J."/>
            <person name="Hornburger P."/>
            <person name="Mueller R.-W."/>
            <person name="Bruemmer F."/>
            <person name="Labrenz M."/>
            <person name="Spormann A.M."/>
            <person name="Op den Camp H."/>
            <person name="Overmann J."/>
            <person name="Amann R."/>
            <person name="Jetten M.S.M."/>
            <person name="Mascher T."/>
            <person name="Medema M.H."/>
            <person name="Devos D.P."/>
            <person name="Kaster A.-K."/>
            <person name="Ovreas L."/>
            <person name="Rohde M."/>
            <person name="Galperin M.Y."/>
            <person name="Jogler C."/>
        </authorList>
    </citation>
    <scope>NUCLEOTIDE SEQUENCE [LARGE SCALE GENOMIC DNA]</scope>
    <source>
        <strain evidence="3 4">Enr10</strain>
    </source>
</reference>
<dbReference type="SMART" id="SM00460">
    <property type="entry name" value="TGc"/>
    <property type="match status" value="1"/>
</dbReference>
<name>A0A517QF47_9PLAN</name>
<dbReference type="SUPFAM" id="SSF54001">
    <property type="entry name" value="Cysteine proteinases"/>
    <property type="match status" value="1"/>
</dbReference>
<keyword evidence="4" id="KW-1185">Reference proteome</keyword>
<evidence type="ECO:0000313" key="3">
    <source>
        <dbReference type="EMBL" id="QDT30205.1"/>
    </source>
</evidence>
<keyword evidence="1" id="KW-0732">Signal</keyword>
<evidence type="ECO:0000313" key="4">
    <source>
        <dbReference type="Proteomes" id="UP000315647"/>
    </source>
</evidence>
<proteinExistence type="predicted"/>
<organism evidence="3 4">
    <name type="scientific">Gimesia panareensis</name>
    <dbReference type="NCBI Taxonomy" id="2527978"/>
    <lineage>
        <taxon>Bacteria</taxon>
        <taxon>Pseudomonadati</taxon>
        <taxon>Planctomycetota</taxon>
        <taxon>Planctomycetia</taxon>
        <taxon>Planctomycetales</taxon>
        <taxon>Planctomycetaceae</taxon>
        <taxon>Gimesia</taxon>
    </lineage>
</organism>
<accession>A0A517QF47</accession>
<dbReference type="EMBL" id="CP037421">
    <property type="protein sequence ID" value="QDT30205.1"/>
    <property type="molecule type" value="Genomic_DNA"/>
</dbReference>
<dbReference type="Gene3D" id="3.10.620.30">
    <property type="match status" value="1"/>
</dbReference>
<feature type="domain" description="Transglutaminase-like" evidence="2">
    <location>
        <begin position="417"/>
        <end position="479"/>
    </location>
</feature>
<feature type="signal peptide" evidence="1">
    <location>
        <begin position="1"/>
        <end position="38"/>
    </location>
</feature>
<evidence type="ECO:0000259" key="2">
    <source>
        <dbReference type="SMART" id="SM00460"/>
    </source>
</evidence>
<dbReference type="PANTHER" id="PTHR33490:SF3">
    <property type="entry name" value="CONSERVED INTEGRAL MEMBRANE PROTEIN"/>
    <property type="match status" value="1"/>
</dbReference>
<dbReference type="PANTHER" id="PTHR33490">
    <property type="entry name" value="BLR5614 PROTEIN-RELATED"/>
    <property type="match status" value="1"/>
</dbReference>
<evidence type="ECO:0000256" key="1">
    <source>
        <dbReference type="SAM" id="SignalP"/>
    </source>
</evidence>
<dbReference type="AlphaFoldDB" id="A0A517QF47"/>
<protein>
    <submittedName>
        <fullName evidence="3">Transglutaminase-like superfamily protein</fullName>
    </submittedName>
</protein>
<sequence length="530" mass="59078" precursor="true">MRFRKNRMMLTRRRSWLTMRNAVLGASLCLLRLLSGCAEQPVPAVETESPQQQQATAVQEKEVWQVIYVNDQRIGYARSQTQREGQGESQIVQQQSDSYLKLKRFGQDLNLETHLQTKETPGGELLSYMFEMQNPPAGATVSEGEIRDGTLQIKTKVANQVKQSQLKWESTFHSPSYIEQFFQQHPMQPGEEQSFSMLLPEYNKVTRVDLKAREYKQTELYGGAQAECLHVEMNQSLLPGMTIDLYVTREGKIPKTVADFLGSAMITYTVSKEVALEALSGKELDLAVQTLIKVKPIPGAHQTEKVVYEITLADGDPTSVLPESETQEVKKLDVHRARLTVRKAAAPQAFPEAKVDAEYLQPTQFLQSDDPRVIEHAKQAVQSETNPWKQAVLMEKYVREHLRKKNFSTALASAAEVAKNMEGDCTEHAVLLAAMLRAMKLPSRVAVGLVYIQSRASFGGHMWTEVYLDGRWIPLDATLGQGGIGAGHIKLADSSLSENAPAPLAIFLPILQAVGKLSIEVVETTPGTTR</sequence>
<dbReference type="InterPro" id="IPR002931">
    <property type="entry name" value="Transglutaminase-like"/>
</dbReference>
<feature type="chain" id="PRO_5022112233" evidence="1">
    <location>
        <begin position="39"/>
        <end position="530"/>
    </location>
</feature>
<dbReference type="InterPro" id="IPR038765">
    <property type="entry name" value="Papain-like_cys_pep_sf"/>
</dbReference>
<dbReference type="Proteomes" id="UP000315647">
    <property type="component" value="Chromosome"/>
</dbReference>